<comment type="caution">
    <text evidence="2">The sequence shown here is derived from an EMBL/GenBank/DDBJ whole genome shotgun (WGS) entry which is preliminary data.</text>
</comment>
<feature type="region of interest" description="Disordered" evidence="1">
    <location>
        <begin position="115"/>
        <end position="153"/>
    </location>
</feature>
<gene>
    <name evidence="2" type="ORF">BGZ99_003026</name>
</gene>
<evidence type="ECO:0000313" key="3">
    <source>
        <dbReference type="Proteomes" id="UP000738325"/>
    </source>
</evidence>
<reference evidence="2" key="1">
    <citation type="journal article" date="2020" name="Fungal Divers.">
        <title>Resolving the Mortierellaceae phylogeny through synthesis of multi-gene phylogenetics and phylogenomics.</title>
        <authorList>
            <person name="Vandepol N."/>
            <person name="Liber J."/>
            <person name="Desiro A."/>
            <person name="Na H."/>
            <person name="Kennedy M."/>
            <person name="Barry K."/>
            <person name="Grigoriev I.V."/>
            <person name="Miller A.N."/>
            <person name="O'Donnell K."/>
            <person name="Stajich J.E."/>
            <person name="Bonito G."/>
        </authorList>
    </citation>
    <scope>NUCLEOTIDE SEQUENCE</scope>
    <source>
        <strain evidence="2">REB-010B</strain>
    </source>
</reference>
<organism evidence="2 3">
    <name type="scientific">Dissophora globulifera</name>
    <dbReference type="NCBI Taxonomy" id="979702"/>
    <lineage>
        <taxon>Eukaryota</taxon>
        <taxon>Fungi</taxon>
        <taxon>Fungi incertae sedis</taxon>
        <taxon>Mucoromycota</taxon>
        <taxon>Mortierellomycotina</taxon>
        <taxon>Mortierellomycetes</taxon>
        <taxon>Mortierellales</taxon>
        <taxon>Mortierellaceae</taxon>
        <taxon>Dissophora</taxon>
    </lineage>
</organism>
<sequence>MTSEDREMCSDEVLDLFAFIFDKDYSKHLIRNLIALVLNGVLGGQSRPLTDPRSMRVRELAHSMYDDLCQVLPTLTSVKDDLAMEMAVEIRVAIRTHFGRMPELIVSKMKKIGRAPSTIPEQDAEQDDIELPEDTDEEQDDTESGEDDNKLPSECQPVFCPTAGFSDTFKLSSETAVIALLWGTGNTPTRRIMDTVCKRKEAQEMADDKYGKLFHWLFIGDRDKIAGNPGKVQTSYGKRTTTTEQTSKRASHTFFKLKLHVTKWFEYLA</sequence>
<dbReference type="AlphaFoldDB" id="A0A9P6RWH4"/>
<name>A0A9P6RWH4_9FUNG</name>
<dbReference type="Proteomes" id="UP000738325">
    <property type="component" value="Unassembled WGS sequence"/>
</dbReference>
<protein>
    <submittedName>
        <fullName evidence="2">Uncharacterized protein</fullName>
    </submittedName>
</protein>
<dbReference type="OrthoDB" id="2449352at2759"/>
<proteinExistence type="predicted"/>
<evidence type="ECO:0000313" key="2">
    <source>
        <dbReference type="EMBL" id="KAG0330455.1"/>
    </source>
</evidence>
<feature type="compositionally biased region" description="Acidic residues" evidence="1">
    <location>
        <begin position="122"/>
        <end position="146"/>
    </location>
</feature>
<evidence type="ECO:0000256" key="1">
    <source>
        <dbReference type="SAM" id="MobiDB-lite"/>
    </source>
</evidence>
<accession>A0A9P6RWH4</accession>
<dbReference type="EMBL" id="JAAAIP010000002">
    <property type="protein sequence ID" value="KAG0330455.1"/>
    <property type="molecule type" value="Genomic_DNA"/>
</dbReference>
<keyword evidence="3" id="KW-1185">Reference proteome</keyword>